<dbReference type="InterPro" id="IPR027417">
    <property type="entry name" value="P-loop_NTPase"/>
</dbReference>
<keyword evidence="3" id="KW-1185">Reference proteome</keyword>
<comment type="caution">
    <text evidence="2">The sequence shown here is derived from an EMBL/GenBank/DDBJ whole genome shotgun (WGS) entry which is preliminary data.</text>
</comment>
<proteinExistence type="predicted"/>
<dbReference type="GO" id="GO:0016887">
    <property type="term" value="F:ATP hydrolysis activity"/>
    <property type="evidence" value="ECO:0007669"/>
    <property type="project" value="InterPro"/>
</dbReference>
<dbReference type="Pfam" id="PF00004">
    <property type="entry name" value="AAA"/>
    <property type="match status" value="1"/>
</dbReference>
<dbReference type="SUPFAM" id="SSF52540">
    <property type="entry name" value="P-loop containing nucleoside triphosphate hydrolases"/>
    <property type="match status" value="1"/>
</dbReference>
<feature type="domain" description="ATPase AAA-type core" evidence="1">
    <location>
        <begin position="118"/>
        <end position="153"/>
    </location>
</feature>
<dbReference type="GO" id="GO:0005524">
    <property type="term" value="F:ATP binding"/>
    <property type="evidence" value="ECO:0007669"/>
    <property type="project" value="InterPro"/>
</dbReference>
<dbReference type="Gene3D" id="3.40.50.300">
    <property type="entry name" value="P-loop containing nucleotide triphosphate hydrolases"/>
    <property type="match status" value="1"/>
</dbReference>
<protein>
    <recommendedName>
        <fullName evidence="1">ATPase AAA-type core domain-containing protein</fullName>
    </recommendedName>
</protein>
<reference evidence="2" key="1">
    <citation type="journal article" date="2021" name="IMA Fungus">
        <title>Genomic characterization of three marine fungi, including Emericellopsis atlantica sp. nov. with signatures of a generalist lifestyle and marine biomass degradation.</title>
        <authorList>
            <person name="Hagestad O.C."/>
            <person name="Hou L."/>
            <person name="Andersen J.H."/>
            <person name="Hansen E.H."/>
            <person name="Altermark B."/>
            <person name="Li C."/>
            <person name="Kuhnert E."/>
            <person name="Cox R.J."/>
            <person name="Crous P.W."/>
            <person name="Spatafora J.W."/>
            <person name="Lail K."/>
            <person name="Amirebrahimi M."/>
            <person name="Lipzen A."/>
            <person name="Pangilinan J."/>
            <person name="Andreopoulos W."/>
            <person name="Hayes R.D."/>
            <person name="Ng V."/>
            <person name="Grigoriev I.V."/>
            <person name="Jackson S.A."/>
            <person name="Sutton T.D.S."/>
            <person name="Dobson A.D.W."/>
            <person name="Rama T."/>
        </authorList>
    </citation>
    <scope>NUCLEOTIDE SEQUENCE</scope>
    <source>
        <strain evidence="2">TRa018bII</strain>
    </source>
</reference>
<evidence type="ECO:0000313" key="2">
    <source>
        <dbReference type="EMBL" id="KAG9229908.1"/>
    </source>
</evidence>
<dbReference type="AlphaFoldDB" id="A0A9P7YBC0"/>
<evidence type="ECO:0000313" key="3">
    <source>
        <dbReference type="Proteomes" id="UP000824998"/>
    </source>
</evidence>
<organism evidence="2 3">
    <name type="scientific">Amylocarpus encephaloides</name>
    <dbReference type="NCBI Taxonomy" id="45428"/>
    <lineage>
        <taxon>Eukaryota</taxon>
        <taxon>Fungi</taxon>
        <taxon>Dikarya</taxon>
        <taxon>Ascomycota</taxon>
        <taxon>Pezizomycotina</taxon>
        <taxon>Leotiomycetes</taxon>
        <taxon>Helotiales</taxon>
        <taxon>Helotiales incertae sedis</taxon>
        <taxon>Amylocarpus</taxon>
    </lineage>
</organism>
<gene>
    <name evidence="2" type="ORF">BJ875DRAFT_445530</name>
</gene>
<name>A0A9P7YBC0_9HELO</name>
<dbReference type="EMBL" id="MU251720">
    <property type="protein sequence ID" value="KAG9229908.1"/>
    <property type="molecule type" value="Genomic_DNA"/>
</dbReference>
<evidence type="ECO:0000259" key="1">
    <source>
        <dbReference type="Pfam" id="PF00004"/>
    </source>
</evidence>
<dbReference type="PANTHER" id="PTHR46411:SF3">
    <property type="entry name" value="AAA+ ATPASE DOMAIN-CONTAINING PROTEIN"/>
    <property type="match status" value="1"/>
</dbReference>
<dbReference type="InterPro" id="IPR003959">
    <property type="entry name" value="ATPase_AAA_core"/>
</dbReference>
<dbReference type="PANTHER" id="PTHR46411">
    <property type="entry name" value="FAMILY ATPASE, PUTATIVE-RELATED"/>
    <property type="match status" value="1"/>
</dbReference>
<sequence>MFKSFKGASIWLDIDDVPSTQLDESGLKKGVNANELRDEDFLLYSPTVLGYSLENKLWLEFTVTNISDICWDEPLFDQLKILSKSKMLIRALTAQRQSRENAHAFNDFVKGKGLSLNILMYGPPGVGKTMTVEALSELLHMPLFIFSYDLVERKLNGRQIKNTITLK</sequence>
<dbReference type="OrthoDB" id="10042665at2759"/>
<accession>A0A9P7YBC0</accession>
<dbReference type="Proteomes" id="UP000824998">
    <property type="component" value="Unassembled WGS sequence"/>
</dbReference>